<feature type="domain" description="Aminoacyl-transfer RNA synthetases class-II family profile" evidence="13">
    <location>
        <begin position="1"/>
        <end position="331"/>
    </location>
</feature>
<dbReference type="GO" id="GO:0006427">
    <property type="term" value="P:histidyl-tRNA aminoacylation"/>
    <property type="evidence" value="ECO:0007669"/>
    <property type="project" value="UniProtKB-UniRule"/>
</dbReference>
<evidence type="ECO:0000256" key="11">
    <source>
        <dbReference type="HAMAP-Rule" id="MF_00127"/>
    </source>
</evidence>
<feature type="binding site" evidence="12">
    <location>
        <position position="116"/>
    </location>
    <ligand>
        <name>L-histidine</name>
        <dbReference type="ChEBI" id="CHEBI:57595"/>
    </ligand>
</feature>
<evidence type="ECO:0000259" key="13">
    <source>
        <dbReference type="PROSITE" id="PS50862"/>
    </source>
</evidence>
<keyword evidence="15" id="KW-1185">Reference proteome</keyword>
<reference evidence="14 15" key="1">
    <citation type="submission" date="2018-07" db="EMBL/GenBank/DDBJ databases">
        <title>Genome sequencing of Moraxellaceae gen. HYN0046.</title>
        <authorList>
            <person name="Kim M."/>
            <person name="Yi H."/>
        </authorList>
    </citation>
    <scope>NUCLEOTIDE SEQUENCE [LARGE SCALE GENOMIC DNA]</scope>
    <source>
        <strain evidence="14 15">HYN0046</strain>
    </source>
</reference>
<dbReference type="SUPFAM" id="SSF55681">
    <property type="entry name" value="Class II aaRS and biotin synthetases"/>
    <property type="match status" value="1"/>
</dbReference>
<keyword evidence="6 11" id="KW-0547">Nucleotide-binding</keyword>
<name>A0A345P6W7_9GAMM</name>
<dbReference type="InterPro" id="IPR015807">
    <property type="entry name" value="His-tRNA-ligase"/>
</dbReference>
<feature type="binding site" evidence="12">
    <location>
        <position position="134"/>
    </location>
    <ligand>
        <name>L-histidine</name>
        <dbReference type="ChEBI" id="CHEBI:57595"/>
    </ligand>
</feature>
<protein>
    <recommendedName>
        <fullName evidence="11">Histidine--tRNA ligase</fullName>
        <ecNumber evidence="11">6.1.1.21</ecNumber>
    </recommendedName>
    <alternativeName>
        <fullName evidence="11">Histidyl-tRNA synthetase</fullName>
        <shortName evidence="11">HisRS</shortName>
    </alternativeName>
</protein>
<dbReference type="Pfam" id="PF13393">
    <property type="entry name" value="tRNA-synt_His"/>
    <property type="match status" value="1"/>
</dbReference>
<evidence type="ECO:0000256" key="5">
    <source>
        <dbReference type="ARBA" id="ARBA00022598"/>
    </source>
</evidence>
<keyword evidence="9 11" id="KW-0030">Aminoacyl-tRNA synthetase</keyword>
<keyword evidence="5 11" id="KW-0436">Ligase</keyword>
<sequence length="434" mass="48717">MSSSTINAIRGFNDILPSEASRWRKLESVLAELMDAYGYQHIRLPLVEQTALFKRAIGDATDIVEKEMYTFFDKGEPPESLTLRPEGTAGCVRAMLEHNLLRGTTPRLWYTGPMFRYEKPQKGRYRQFHQFGVETFGVATPDIEAELILLTARLWKQFNIFDKVQLELNTLGEVESRARFRAALVEYLAARKDQLDEDSQRRLTTNPLRILDSKNAQTQALLIDAPKLHDFLDEESLQHFEQLKGYLDAANIPYVVNQKLVRGLDYYNKTVFEWTTTHLGAQGTVCAGGRYDGLVGQLKGKADQSVPAVGFGMGMERLLLLLELGEGSTTPSDCDVFLLADPAQQAKALLLAESLRDSFATQKQRLRVKTGSLGSLKSQMKKADQSGARLALILGEREVELGQVTVKILATGEQETWSQQDLATQLIARLESRQ</sequence>
<feature type="binding site" evidence="12">
    <location>
        <begin position="266"/>
        <end position="267"/>
    </location>
    <ligand>
        <name>L-histidine</name>
        <dbReference type="ChEBI" id="CHEBI:57595"/>
    </ligand>
</feature>
<dbReference type="EC" id="6.1.1.21" evidence="11"/>
<dbReference type="InterPro" id="IPR036621">
    <property type="entry name" value="Anticodon-bd_dom_sf"/>
</dbReference>
<dbReference type="PANTHER" id="PTHR43707:SF1">
    <property type="entry name" value="HISTIDINE--TRNA LIGASE, MITOCHONDRIAL-RELATED"/>
    <property type="match status" value="1"/>
</dbReference>
<dbReference type="InterPro" id="IPR041715">
    <property type="entry name" value="HisRS-like_core"/>
</dbReference>
<comment type="similarity">
    <text evidence="2 11">Belongs to the class-II aminoacyl-tRNA synthetase family.</text>
</comment>
<dbReference type="PROSITE" id="PS50862">
    <property type="entry name" value="AA_TRNA_LIGASE_II"/>
    <property type="match status" value="1"/>
</dbReference>
<accession>A0A345P6W7</accession>
<dbReference type="NCBIfam" id="TIGR00442">
    <property type="entry name" value="hisS"/>
    <property type="match status" value="1"/>
</dbReference>
<evidence type="ECO:0000256" key="9">
    <source>
        <dbReference type="ARBA" id="ARBA00023146"/>
    </source>
</evidence>
<evidence type="ECO:0000256" key="4">
    <source>
        <dbReference type="ARBA" id="ARBA00022490"/>
    </source>
</evidence>
<dbReference type="GO" id="GO:0005524">
    <property type="term" value="F:ATP binding"/>
    <property type="evidence" value="ECO:0007669"/>
    <property type="project" value="UniProtKB-UniRule"/>
</dbReference>
<evidence type="ECO:0000256" key="12">
    <source>
        <dbReference type="PIRSR" id="PIRSR001549-1"/>
    </source>
</evidence>
<feature type="binding site" evidence="12">
    <location>
        <begin position="86"/>
        <end position="88"/>
    </location>
    <ligand>
        <name>L-histidine</name>
        <dbReference type="ChEBI" id="CHEBI:57595"/>
    </ligand>
</feature>
<dbReference type="Proteomes" id="UP000253940">
    <property type="component" value="Chromosome"/>
</dbReference>
<comment type="catalytic activity">
    <reaction evidence="10 11">
        <text>tRNA(His) + L-histidine + ATP = L-histidyl-tRNA(His) + AMP + diphosphate + H(+)</text>
        <dbReference type="Rhea" id="RHEA:17313"/>
        <dbReference type="Rhea" id="RHEA-COMP:9665"/>
        <dbReference type="Rhea" id="RHEA-COMP:9689"/>
        <dbReference type="ChEBI" id="CHEBI:15378"/>
        <dbReference type="ChEBI" id="CHEBI:30616"/>
        <dbReference type="ChEBI" id="CHEBI:33019"/>
        <dbReference type="ChEBI" id="CHEBI:57595"/>
        <dbReference type="ChEBI" id="CHEBI:78442"/>
        <dbReference type="ChEBI" id="CHEBI:78527"/>
        <dbReference type="ChEBI" id="CHEBI:456215"/>
        <dbReference type="EC" id="6.1.1.21"/>
    </reaction>
</comment>
<keyword evidence="7 11" id="KW-0067">ATP-binding</keyword>
<keyword evidence="4 11" id="KW-0963">Cytoplasm</keyword>
<dbReference type="GO" id="GO:0005737">
    <property type="term" value="C:cytoplasm"/>
    <property type="evidence" value="ECO:0007669"/>
    <property type="project" value="UniProtKB-SubCell"/>
</dbReference>
<evidence type="ECO:0000313" key="15">
    <source>
        <dbReference type="Proteomes" id="UP000253940"/>
    </source>
</evidence>
<dbReference type="Gene3D" id="3.40.50.800">
    <property type="entry name" value="Anticodon-binding domain"/>
    <property type="match status" value="1"/>
</dbReference>
<evidence type="ECO:0000256" key="3">
    <source>
        <dbReference type="ARBA" id="ARBA00011738"/>
    </source>
</evidence>
<dbReference type="PANTHER" id="PTHR43707">
    <property type="entry name" value="HISTIDYL-TRNA SYNTHETASE"/>
    <property type="match status" value="1"/>
</dbReference>
<dbReference type="HAMAP" id="MF_00127">
    <property type="entry name" value="His_tRNA_synth"/>
    <property type="match status" value="1"/>
</dbReference>
<dbReference type="RefSeq" id="WP_114899136.1">
    <property type="nucleotide sequence ID" value="NZ_CP031222.1"/>
</dbReference>
<dbReference type="GO" id="GO:0004821">
    <property type="term" value="F:histidine-tRNA ligase activity"/>
    <property type="evidence" value="ECO:0007669"/>
    <property type="project" value="UniProtKB-UniRule"/>
</dbReference>
<evidence type="ECO:0000256" key="6">
    <source>
        <dbReference type="ARBA" id="ARBA00022741"/>
    </source>
</evidence>
<comment type="subcellular location">
    <subcellularLocation>
        <location evidence="1 11">Cytoplasm</location>
    </subcellularLocation>
</comment>
<proteinExistence type="inferred from homology"/>
<keyword evidence="8 11" id="KW-0648">Protein biosynthesis</keyword>
<organism evidence="14 15">
    <name type="scientific">Aquirhabdus parva</name>
    <dbReference type="NCBI Taxonomy" id="2283318"/>
    <lineage>
        <taxon>Bacteria</taxon>
        <taxon>Pseudomonadati</taxon>
        <taxon>Pseudomonadota</taxon>
        <taxon>Gammaproteobacteria</taxon>
        <taxon>Moraxellales</taxon>
        <taxon>Moraxellaceae</taxon>
        <taxon>Aquirhabdus</taxon>
    </lineage>
</organism>
<evidence type="ECO:0000256" key="10">
    <source>
        <dbReference type="ARBA" id="ARBA00047639"/>
    </source>
</evidence>
<dbReference type="PIRSF" id="PIRSF001549">
    <property type="entry name" value="His-tRNA_synth"/>
    <property type="match status" value="1"/>
</dbReference>
<dbReference type="Pfam" id="PF03129">
    <property type="entry name" value="HGTP_anticodon"/>
    <property type="match status" value="1"/>
</dbReference>
<evidence type="ECO:0000256" key="8">
    <source>
        <dbReference type="ARBA" id="ARBA00022917"/>
    </source>
</evidence>
<comment type="subunit">
    <text evidence="3 11">Homodimer.</text>
</comment>
<dbReference type="AlphaFoldDB" id="A0A345P6W7"/>
<dbReference type="EMBL" id="CP031222">
    <property type="protein sequence ID" value="AXI03026.1"/>
    <property type="molecule type" value="Genomic_DNA"/>
</dbReference>
<evidence type="ECO:0000256" key="2">
    <source>
        <dbReference type="ARBA" id="ARBA00008226"/>
    </source>
</evidence>
<dbReference type="InterPro" id="IPR045864">
    <property type="entry name" value="aa-tRNA-synth_II/BPL/LPL"/>
</dbReference>
<dbReference type="CDD" id="cd00773">
    <property type="entry name" value="HisRS-like_core"/>
    <property type="match status" value="1"/>
</dbReference>
<dbReference type="SUPFAM" id="SSF52954">
    <property type="entry name" value="Class II aaRS ABD-related"/>
    <property type="match status" value="1"/>
</dbReference>
<evidence type="ECO:0000256" key="7">
    <source>
        <dbReference type="ARBA" id="ARBA00022840"/>
    </source>
</evidence>
<dbReference type="InterPro" id="IPR004154">
    <property type="entry name" value="Anticodon-bd"/>
</dbReference>
<dbReference type="KEGG" id="mbah:HYN46_09345"/>
<dbReference type="InterPro" id="IPR004516">
    <property type="entry name" value="HisRS/HisZ"/>
</dbReference>
<evidence type="ECO:0000313" key="14">
    <source>
        <dbReference type="EMBL" id="AXI03026.1"/>
    </source>
</evidence>
<dbReference type="Gene3D" id="3.30.930.10">
    <property type="entry name" value="Bira Bifunctional Protein, Domain 2"/>
    <property type="match status" value="1"/>
</dbReference>
<evidence type="ECO:0000256" key="1">
    <source>
        <dbReference type="ARBA" id="ARBA00004496"/>
    </source>
</evidence>
<feature type="binding site" evidence="12">
    <location>
        <position position="130"/>
    </location>
    <ligand>
        <name>L-histidine</name>
        <dbReference type="ChEBI" id="CHEBI:57595"/>
    </ligand>
</feature>
<feature type="binding site" evidence="12">
    <location>
        <position position="262"/>
    </location>
    <ligand>
        <name>L-histidine</name>
        <dbReference type="ChEBI" id="CHEBI:57595"/>
    </ligand>
</feature>
<dbReference type="FunFam" id="3.30.930.10:FF:000005">
    <property type="entry name" value="Histidine--tRNA ligase"/>
    <property type="match status" value="1"/>
</dbReference>
<dbReference type="OrthoDB" id="9800814at2"/>
<gene>
    <name evidence="11" type="primary">hisS</name>
    <name evidence="14" type="ORF">HYN46_09345</name>
</gene>
<dbReference type="InterPro" id="IPR006195">
    <property type="entry name" value="aa-tRNA-synth_II"/>
</dbReference>